<evidence type="ECO:0000256" key="1">
    <source>
        <dbReference type="SAM" id="MobiDB-lite"/>
    </source>
</evidence>
<feature type="compositionally biased region" description="Basic and acidic residues" evidence="1">
    <location>
        <begin position="8"/>
        <end position="17"/>
    </location>
</feature>
<protein>
    <recommendedName>
        <fullName evidence="3">Glycosyl transferase CAP10 domain-containing protein</fullName>
    </recommendedName>
</protein>
<dbReference type="EMBL" id="CM029048">
    <property type="protein sequence ID" value="KAG2576080.1"/>
    <property type="molecule type" value="Genomic_DNA"/>
</dbReference>
<feature type="region of interest" description="Disordered" evidence="1">
    <location>
        <begin position="594"/>
        <end position="682"/>
    </location>
</feature>
<dbReference type="PANTHER" id="PTHR12203">
    <property type="entry name" value="KDEL LYS-ASP-GLU-LEU CONTAINING - RELATED"/>
    <property type="match status" value="1"/>
</dbReference>
<feature type="compositionally biased region" description="Pro residues" evidence="1">
    <location>
        <begin position="182"/>
        <end position="191"/>
    </location>
</feature>
<feature type="compositionally biased region" description="Basic and acidic residues" evidence="1">
    <location>
        <begin position="614"/>
        <end position="624"/>
    </location>
</feature>
<dbReference type="InterPro" id="IPR006598">
    <property type="entry name" value="CAP10"/>
</dbReference>
<feature type="compositionally biased region" description="Basic and acidic residues" evidence="1">
    <location>
        <begin position="594"/>
        <end position="604"/>
    </location>
</feature>
<evidence type="ECO:0000259" key="3">
    <source>
        <dbReference type="SMART" id="SM00672"/>
    </source>
</evidence>
<comment type="caution">
    <text evidence="4">The sequence shown here is derived from an EMBL/GenBank/DDBJ whole genome shotgun (WGS) entry which is preliminary data.</text>
</comment>
<feature type="compositionally biased region" description="Gly residues" evidence="1">
    <location>
        <begin position="625"/>
        <end position="637"/>
    </location>
</feature>
<dbReference type="AlphaFoldDB" id="A0A8T0QSS8"/>
<dbReference type="Pfam" id="PF05686">
    <property type="entry name" value="Glyco_transf_90"/>
    <property type="match status" value="1"/>
</dbReference>
<evidence type="ECO:0000256" key="2">
    <source>
        <dbReference type="SAM" id="Phobius"/>
    </source>
</evidence>
<name>A0A8T0QSS8_PANVG</name>
<organism evidence="4 5">
    <name type="scientific">Panicum virgatum</name>
    <name type="common">Blackwell switchgrass</name>
    <dbReference type="NCBI Taxonomy" id="38727"/>
    <lineage>
        <taxon>Eukaryota</taxon>
        <taxon>Viridiplantae</taxon>
        <taxon>Streptophyta</taxon>
        <taxon>Embryophyta</taxon>
        <taxon>Tracheophyta</taxon>
        <taxon>Spermatophyta</taxon>
        <taxon>Magnoliopsida</taxon>
        <taxon>Liliopsida</taxon>
        <taxon>Poales</taxon>
        <taxon>Poaceae</taxon>
        <taxon>PACMAD clade</taxon>
        <taxon>Panicoideae</taxon>
        <taxon>Panicodae</taxon>
        <taxon>Paniceae</taxon>
        <taxon>Panicinae</taxon>
        <taxon>Panicum</taxon>
        <taxon>Panicum sect. Hiantes</taxon>
    </lineage>
</organism>
<dbReference type="Proteomes" id="UP000823388">
    <property type="component" value="Chromosome 6N"/>
</dbReference>
<reference evidence="4" key="1">
    <citation type="submission" date="2020-05" db="EMBL/GenBank/DDBJ databases">
        <title>WGS assembly of Panicum virgatum.</title>
        <authorList>
            <person name="Lovell J.T."/>
            <person name="Jenkins J."/>
            <person name="Shu S."/>
            <person name="Juenger T.E."/>
            <person name="Schmutz J."/>
        </authorList>
    </citation>
    <scope>NUCLEOTIDE SEQUENCE</scope>
    <source>
        <strain evidence="4">AP13</strain>
    </source>
</reference>
<feature type="transmembrane region" description="Helical" evidence="2">
    <location>
        <begin position="105"/>
        <end position="127"/>
    </location>
</feature>
<keyword evidence="2" id="KW-1133">Transmembrane helix</keyword>
<evidence type="ECO:0000313" key="4">
    <source>
        <dbReference type="EMBL" id="KAG2576080.1"/>
    </source>
</evidence>
<accession>A0A8T0QSS8</accession>
<dbReference type="PANTHER" id="PTHR12203:SF105">
    <property type="entry name" value="OS08G0101800 PROTEIN"/>
    <property type="match status" value="1"/>
</dbReference>
<proteinExistence type="predicted"/>
<keyword evidence="2" id="KW-0472">Membrane</keyword>
<keyword evidence="5" id="KW-1185">Reference proteome</keyword>
<gene>
    <name evidence="4" type="ORF">PVAP13_6NG001500</name>
</gene>
<sequence length="682" mass="76330">MKSLLQFLERERRRQQQGDEEEGAALVLVPQPPPDGDDDHGGGGGGAAAGHEDDPAAAKQQQQQLDDDDDQAIAGSKSSKQAAAWWRRRPQTKTKLKLVVPTRGVGLVVAGLVVLALVVGGSSSWWIHLDYASSFLLGGVRQHQRRPPHHVPSPAADLVPIPFNCTAGNATTTTTSSSISPSPSPSSPPPLFSVQQQQQQHPPRCPEYFRFIHSDLSPWRATGITREAVERGRGRAAFRLVVVGGRAFVETYHRVFQTRDTFTQWGIAQLLARYPGRVPDLDLMFNCEDMPEVRAADFPARSDAPPLFRYCKDDATLDIVFPDWSFWGWPEINIRPWAPLLEEMAADMARLPWPDREPYAYWKGNPGVSADRGDLLRCNVSDKMDWKARVFAQDWGAAARAGFRGSNLAEQCRHRYKVFVRGRSWSVSEKYILACDSPVLLVDTPFRDFFSRGLVAGEHYWPIDPARKCPSIRFAVDWGNAHPARARRMAAEGSGFAREELAMDYVYDYMLHLLTEYARLLRYKPTVPDKAVELRAEALACPARGRERDFMMQSRERYVADYEPCTLPPPFTAGELRDMARRDQEVRDRVKRMTMEMEGERGEKEEDGSNLQVKESDRRRRGEGGGEGTADGQGRGGVHAAALRPKSESPNPKPNPQFLREANSSEVRSDPAAIRGSKSKSI</sequence>
<feature type="domain" description="Glycosyl transferase CAP10" evidence="3">
    <location>
        <begin position="277"/>
        <end position="524"/>
    </location>
</feature>
<feature type="region of interest" description="Disordered" evidence="1">
    <location>
        <begin position="1"/>
        <end position="86"/>
    </location>
</feature>
<dbReference type="InterPro" id="IPR051091">
    <property type="entry name" value="O-Glucosyltr/Glycosyltrsf_90"/>
</dbReference>
<feature type="region of interest" description="Disordered" evidence="1">
    <location>
        <begin position="170"/>
        <end position="198"/>
    </location>
</feature>
<dbReference type="SMART" id="SM00672">
    <property type="entry name" value="CAP10"/>
    <property type="match status" value="1"/>
</dbReference>
<feature type="compositionally biased region" description="Low complexity" evidence="1">
    <location>
        <begin position="171"/>
        <end position="181"/>
    </location>
</feature>
<evidence type="ECO:0000313" key="5">
    <source>
        <dbReference type="Proteomes" id="UP000823388"/>
    </source>
</evidence>
<keyword evidence="2" id="KW-0812">Transmembrane</keyword>